<comment type="caution">
    <text evidence="2">The sequence shown here is derived from an EMBL/GenBank/DDBJ whole genome shotgun (WGS) entry which is preliminary data.</text>
</comment>
<evidence type="ECO:0000313" key="3">
    <source>
        <dbReference type="Proteomes" id="UP001281410"/>
    </source>
</evidence>
<dbReference type="Proteomes" id="UP001281410">
    <property type="component" value="Unassembled WGS sequence"/>
</dbReference>
<gene>
    <name evidence="2" type="ORF">Dsin_018902</name>
</gene>
<sequence length="241" mass="28179">MDIHKAFDTLDWSFPCRMLQGEVSQVALETLGRLIGENPQWDFWHENWLGVPILELLRILDYLACHLRARVSNFIQDGRWVLDDCFQARFSDFYFQIGQIVISPVANSLVWAHSQNSRVSCKAAYSQFIRDYPQVPWWRDVWYHFILPYRSALTKHLLLNRLPIEDHLCRFGFQLASRCSVSGVSSESADHLFLQCPMEATFWEAAFWEAAFLEVVFSAFQQSVSTNSWNSYFLQAMLVSF</sequence>
<proteinExistence type="predicted"/>
<feature type="domain" description="Reverse transcriptase zinc-binding" evidence="1">
    <location>
        <begin position="120"/>
        <end position="203"/>
    </location>
</feature>
<dbReference type="Pfam" id="PF13966">
    <property type="entry name" value="zf-RVT"/>
    <property type="match status" value="1"/>
</dbReference>
<evidence type="ECO:0000259" key="1">
    <source>
        <dbReference type="Pfam" id="PF13966"/>
    </source>
</evidence>
<accession>A0AAE0A7P3</accession>
<keyword evidence="3" id="KW-1185">Reference proteome</keyword>
<reference evidence="2" key="1">
    <citation type="journal article" date="2023" name="Plant J.">
        <title>Genome sequences and population genomics provide insights into the demographic history, inbreeding, and mutation load of two 'living fossil' tree species of Dipteronia.</title>
        <authorList>
            <person name="Feng Y."/>
            <person name="Comes H.P."/>
            <person name="Chen J."/>
            <person name="Zhu S."/>
            <person name="Lu R."/>
            <person name="Zhang X."/>
            <person name="Li P."/>
            <person name="Qiu J."/>
            <person name="Olsen K.M."/>
            <person name="Qiu Y."/>
        </authorList>
    </citation>
    <scope>NUCLEOTIDE SEQUENCE</scope>
    <source>
        <strain evidence="2">NBL</strain>
    </source>
</reference>
<organism evidence="2 3">
    <name type="scientific">Dipteronia sinensis</name>
    <dbReference type="NCBI Taxonomy" id="43782"/>
    <lineage>
        <taxon>Eukaryota</taxon>
        <taxon>Viridiplantae</taxon>
        <taxon>Streptophyta</taxon>
        <taxon>Embryophyta</taxon>
        <taxon>Tracheophyta</taxon>
        <taxon>Spermatophyta</taxon>
        <taxon>Magnoliopsida</taxon>
        <taxon>eudicotyledons</taxon>
        <taxon>Gunneridae</taxon>
        <taxon>Pentapetalae</taxon>
        <taxon>rosids</taxon>
        <taxon>malvids</taxon>
        <taxon>Sapindales</taxon>
        <taxon>Sapindaceae</taxon>
        <taxon>Hippocastanoideae</taxon>
        <taxon>Acereae</taxon>
        <taxon>Dipteronia</taxon>
    </lineage>
</organism>
<dbReference type="AlphaFoldDB" id="A0AAE0A7P3"/>
<dbReference type="InterPro" id="IPR026960">
    <property type="entry name" value="RVT-Znf"/>
</dbReference>
<name>A0AAE0A7P3_9ROSI</name>
<dbReference type="EMBL" id="JANJYJ010000006">
    <property type="protein sequence ID" value="KAK3204856.1"/>
    <property type="molecule type" value="Genomic_DNA"/>
</dbReference>
<protein>
    <recommendedName>
        <fullName evidence="1">Reverse transcriptase zinc-binding domain-containing protein</fullName>
    </recommendedName>
</protein>
<evidence type="ECO:0000313" key="2">
    <source>
        <dbReference type="EMBL" id="KAK3204856.1"/>
    </source>
</evidence>